<evidence type="ECO:0000256" key="3">
    <source>
        <dbReference type="ARBA" id="ARBA00029596"/>
    </source>
</evidence>
<dbReference type="AlphaFoldDB" id="A0A848HG82"/>
<proteinExistence type="predicted"/>
<dbReference type="SUPFAM" id="SSF89562">
    <property type="entry name" value="RraA-like"/>
    <property type="match status" value="1"/>
</dbReference>
<evidence type="ECO:0000256" key="5">
    <source>
        <dbReference type="PIRSR" id="PIRSR605493-1"/>
    </source>
</evidence>
<dbReference type="GO" id="GO:0046872">
    <property type="term" value="F:metal ion binding"/>
    <property type="evidence" value="ECO:0007669"/>
    <property type="project" value="UniProtKB-KW"/>
</dbReference>
<keyword evidence="5" id="KW-0460">Magnesium</keyword>
<dbReference type="CDD" id="cd16841">
    <property type="entry name" value="RraA_family"/>
    <property type="match status" value="1"/>
</dbReference>
<sequence>MSNTASWPPGYAVNPRVNTIAPELVTAFRGVPAAHASDCLGRGVGALGLNAYHGDLKLALCGPALTVRARPGDNLMIHVALQMAQPGDVIVIDGAGDLTQALIGGLMRTTAVARGVAGFIVDGAVRDIAEWAEGGVAVYARGHTHRGPSKDGPGELNVPVACAGMSVAPGDLILGDADGVLCVPAARVASLLPEVRAHAAREDKIRAGNASGKADPERFNALLRQKGCPV</sequence>
<dbReference type="InterPro" id="IPR036704">
    <property type="entry name" value="RraA/RraA-like_sf"/>
</dbReference>
<dbReference type="RefSeq" id="WP_169422779.1">
    <property type="nucleotide sequence ID" value="NZ_JABBFX010000005.1"/>
</dbReference>
<feature type="binding site" evidence="5">
    <location>
        <position position="127"/>
    </location>
    <ligand>
        <name>Mg(2+)</name>
        <dbReference type="ChEBI" id="CHEBI:18420"/>
    </ligand>
</feature>
<accession>A0A848HG82</accession>
<evidence type="ECO:0000256" key="2">
    <source>
        <dbReference type="ARBA" id="ARBA00016549"/>
    </source>
</evidence>
<organism evidence="6 7">
    <name type="scientific">Ramlibacter agri</name>
    <dbReference type="NCBI Taxonomy" id="2728837"/>
    <lineage>
        <taxon>Bacteria</taxon>
        <taxon>Pseudomonadati</taxon>
        <taxon>Pseudomonadota</taxon>
        <taxon>Betaproteobacteria</taxon>
        <taxon>Burkholderiales</taxon>
        <taxon>Comamonadaceae</taxon>
        <taxon>Ramlibacter</taxon>
    </lineage>
</organism>
<dbReference type="EMBL" id="JABBFX010000005">
    <property type="protein sequence ID" value="NML48439.1"/>
    <property type="molecule type" value="Genomic_DNA"/>
</dbReference>
<dbReference type="NCBIfam" id="NF004850">
    <property type="entry name" value="PRK06201.1"/>
    <property type="match status" value="1"/>
</dbReference>
<keyword evidence="5" id="KW-0479">Metal-binding</keyword>
<dbReference type="Gene3D" id="3.50.30.40">
    <property type="entry name" value="Ribonuclease E inhibitor RraA/RraA-like"/>
    <property type="match status" value="1"/>
</dbReference>
<name>A0A848HG82_9BURK</name>
<dbReference type="InterPro" id="IPR005493">
    <property type="entry name" value="RraA/RraA-like"/>
</dbReference>
<comment type="caution">
    <text evidence="6">The sequence shown here is derived from an EMBL/GenBank/DDBJ whole genome shotgun (WGS) entry which is preliminary data.</text>
</comment>
<comment type="cofactor">
    <cofactor evidence="1">
        <name>a divalent metal cation</name>
        <dbReference type="ChEBI" id="CHEBI:60240"/>
    </cofactor>
</comment>
<feature type="binding site" evidence="5">
    <location>
        <position position="126"/>
    </location>
    <ligand>
        <name>substrate</name>
    </ligand>
</feature>
<reference evidence="6 7" key="1">
    <citation type="submission" date="2020-04" db="EMBL/GenBank/DDBJ databases">
        <title>Ramlibacter sp. G-1-2-2 isolated from soil.</title>
        <authorList>
            <person name="Dahal R.H."/>
        </authorList>
    </citation>
    <scope>NUCLEOTIDE SEQUENCE [LARGE SCALE GENOMIC DNA]</scope>
    <source>
        <strain evidence="6 7">G-1-2-2</strain>
    </source>
</reference>
<evidence type="ECO:0000313" key="6">
    <source>
        <dbReference type="EMBL" id="NML48439.1"/>
    </source>
</evidence>
<evidence type="ECO:0000256" key="1">
    <source>
        <dbReference type="ARBA" id="ARBA00001968"/>
    </source>
</evidence>
<gene>
    <name evidence="6" type="ORF">HHL11_32135</name>
</gene>
<feature type="binding site" evidence="5">
    <location>
        <begin position="104"/>
        <end position="107"/>
    </location>
    <ligand>
        <name>substrate</name>
    </ligand>
</feature>
<protein>
    <recommendedName>
        <fullName evidence="2">Putative 4-hydroxy-4-methyl-2-oxoglutarate aldolase</fullName>
    </recommendedName>
    <alternativeName>
        <fullName evidence="3">Regulator of ribonuclease activity homolog</fullName>
    </alternativeName>
    <alternativeName>
        <fullName evidence="4">RraA-like protein</fullName>
    </alternativeName>
</protein>
<evidence type="ECO:0000256" key="4">
    <source>
        <dbReference type="ARBA" id="ARBA00030169"/>
    </source>
</evidence>
<dbReference type="Pfam" id="PF03737">
    <property type="entry name" value="RraA-like"/>
    <property type="match status" value="1"/>
</dbReference>
<dbReference type="Proteomes" id="UP000541185">
    <property type="component" value="Unassembled WGS sequence"/>
</dbReference>
<evidence type="ECO:0000313" key="7">
    <source>
        <dbReference type="Proteomes" id="UP000541185"/>
    </source>
</evidence>
<dbReference type="PANTHER" id="PTHR33254:SF4">
    <property type="entry name" value="4-HYDROXY-4-METHYL-2-OXOGLUTARATE ALDOLASE 3-RELATED"/>
    <property type="match status" value="1"/>
</dbReference>
<keyword evidence="7" id="KW-1185">Reference proteome</keyword>
<comment type="cofactor">
    <cofactor evidence="5">
        <name>Mg(2+)</name>
        <dbReference type="ChEBI" id="CHEBI:18420"/>
    </cofactor>
</comment>
<dbReference type="PANTHER" id="PTHR33254">
    <property type="entry name" value="4-HYDROXY-4-METHYL-2-OXOGLUTARATE ALDOLASE 3-RELATED"/>
    <property type="match status" value="1"/>
</dbReference>